<keyword evidence="3" id="KW-1185">Reference proteome</keyword>
<protein>
    <submittedName>
        <fullName evidence="2">Uncharacterized protein</fullName>
    </submittedName>
</protein>
<organism evidence="2 3">
    <name type="scientific">Priestia iocasae</name>
    <dbReference type="NCBI Taxonomy" id="2291674"/>
    <lineage>
        <taxon>Bacteria</taxon>
        <taxon>Bacillati</taxon>
        <taxon>Bacillota</taxon>
        <taxon>Bacilli</taxon>
        <taxon>Bacillales</taxon>
        <taxon>Bacillaceae</taxon>
        <taxon>Priestia</taxon>
    </lineage>
</organism>
<comment type="caution">
    <text evidence="2">The sequence shown here is derived from an EMBL/GenBank/DDBJ whole genome shotgun (WGS) entry which is preliminary data.</text>
</comment>
<feature type="transmembrane region" description="Helical" evidence="1">
    <location>
        <begin position="159"/>
        <end position="180"/>
    </location>
</feature>
<evidence type="ECO:0000313" key="3">
    <source>
        <dbReference type="Proteomes" id="UP000809829"/>
    </source>
</evidence>
<gene>
    <name evidence="2" type="ORF">JOC83_001645</name>
</gene>
<keyword evidence="1" id="KW-1133">Transmembrane helix</keyword>
<feature type="transmembrane region" description="Helical" evidence="1">
    <location>
        <begin position="86"/>
        <end position="106"/>
    </location>
</feature>
<feature type="transmembrane region" description="Helical" evidence="1">
    <location>
        <begin position="127"/>
        <end position="153"/>
    </location>
</feature>
<keyword evidence="1" id="KW-0812">Transmembrane</keyword>
<dbReference type="RefSeq" id="WP_205186108.1">
    <property type="nucleotide sequence ID" value="NZ_JAFBFC010000003.1"/>
</dbReference>
<evidence type="ECO:0000313" key="2">
    <source>
        <dbReference type="EMBL" id="MBM7702798.1"/>
    </source>
</evidence>
<reference evidence="2 3" key="1">
    <citation type="submission" date="2021-01" db="EMBL/GenBank/DDBJ databases">
        <title>Genomic Encyclopedia of Type Strains, Phase IV (KMG-IV): sequencing the most valuable type-strain genomes for metagenomic binning, comparative biology and taxonomic classification.</title>
        <authorList>
            <person name="Goeker M."/>
        </authorList>
    </citation>
    <scope>NUCLEOTIDE SEQUENCE [LARGE SCALE GENOMIC DNA]</scope>
    <source>
        <strain evidence="2 3">DSM 104297</strain>
    </source>
</reference>
<sequence>MKKETWRVDYPDEQTMKTQIREIVAKGVKKPTSFPAHLNEMYKQLGFRYLFHDATDVLFVFFIGLSVLGLGWFYTADQLYSINQLYSLLFVSSPLLYLLMAVFFLVRASERRTFEVEMTCKYHVFQLAAFRMLVFGLGAIVCNGAVVVILSLVYESLHVLEALCMSMSSLSLFATSFLYVSQKVRKKWGSYGFIGAWLLINVTAAVYSIEVYLVILRHIPIYGYVIVFALCTYAYFLRLKKMMSYQQVKGVL</sequence>
<evidence type="ECO:0000256" key="1">
    <source>
        <dbReference type="SAM" id="Phobius"/>
    </source>
</evidence>
<name>A0ABS2QUC2_9BACI</name>
<proteinExistence type="predicted"/>
<feature type="transmembrane region" description="Helical" evidence="1">
    <location>
        <begin position="221"/>
        <end position="239"/>
    </location>
</feature>
<dbReference type="EMBL" id="JAFBFC010000003">
    <property type="protein sequence ID" value="MBM7702798.1"/>
    <property type="molecule type" value="Genomic_DNA"/>
</dbReference>
<feature type="transmembrane region" description="Helical" evidence="1">
    <location>
        <begin position="57"/>
        <end position="74"/>
    </location>
</feature>
<dbReference type="Proteomes" id="UP000809829">
    <property type="component" value="Unassembled WGS sequence"/>
</dbReference>
<keyword evidence="1" id="KW-0472">Membrane</keyword>
<feature type="transmembrane region" description="Helical" evidence="1">
    <location>
        <begin position="192"/>
        <end position="215"/>
    </location>
</feature>
<accession>A0ABS2QUC2</accession>